<name>A0ABR1SGV3_9PEZI</name>
<comment type="caution">
    <text evidence="2">The sequence shown here is derived from an EMBL/GenBank/DDBJ whole genome shotgun (WGS) entry which is preliminary data.</text>
</comment>
<dbReference type="EMBL" id="JAQQWI010000006">
    <property type="protein sequence ID" value="KAK8033504.1"/>
    <property type="molecule type" value="Genomic_DNA"/>
</dbReference>
<gene>
    <name evidence="2" type="ORF">PG991_002902</name>
</gene>
<sequence length="302" mass="33745">MTFRSMTLDAATDFCFGTSLARRPRRARDPGPAAGGYGRHAAASPPLPRGDPPNDLRGASRVPRKRDRVCSQRAQGPSTPVLVSYSAKGAAAHPLGLDPSVLQLSKPTQLRRDQPRPLHGEPLRSALEPSPTRYMIPPPPRRVSKVHDYNGKRVTAFARGIGPRSAGLIRHISLAFLDPPHFDLDGRIQEDMARGRTRRDLLGPEYPNLENVDLCLFKHLYFDGDNWGKYLAFTRHQTPGDAVAEECPVDTYSYKQMIDQRWKVTSSCNPHHNDGEVDGNEDDRSVAWPIRTSTIDIWSLIW</sequence>
<evidence type="ECO:0000256" key="1">
    <source>
        <dbReference type="SAM" id="MobiDB-lite"/>
    </source>
</evidence>
<keyword evidence="3" id="KW-1185">Reference proteome</keyword>
<feature type="compositionally biased region" description="Basic and acidic residues" evidence="1">
    <location>
        <begin position="110"/>
        <end position="122"/>
    </location>
</feature>
<evidence type="ECO:0000313" key="2">
    <source>
        <dbReference type="EMBL" id="KAK8033504.1"/>
    </source>
</evidence>
<feature type="region of interest" description="Disordered" evidence="1">
    <location>
        <begin position="22"/>
        <end position="80"/>
    </location>
</feature>
<proteinExistence type="predicted"/>
<feature type="region of interest" description="Disordered" evidence="1">
    <location>
        <begin position="108"/>
        <end position="146"/>
    </location>
</feature>
<dbReference type="Proteomes" id="UP001396898">
    <property type="component" value="Unassembled WGS sequence"/>
</dbReference>
<evidence type="ECO:0000313" key="3">
    <source>
        <dbReference type="Proteomes" id="UP001396898"/>
    </source>
</evidence>
<organism evidence="2 3">
    <name type="scientific">Apiospora marii</name>
    <dbReference type="NCBI Taxonomy" id="335849"/>
    <lineage>
        <taxon>Eukaryota</taxon>
        <taxon>Fungi</taxon>
        <taxon>Dikarya</taxon>
        <taxon>Ascomycota</taxon>
        <taxon>Pezizomycotina</taxon>
        <taxon>Sordariomycetes</taxon>
        <taxon>Xylariomycetidae</taxon>
        <taxon>Amphisphaeriales</taxon>
        <taxon>Apiosporaceae</taxon>
        <taxon>Apiospora</taxon>
    </lineage>
</organism>
<accession>A0ABR1SGV3</accession>
<reference evidence="2 3" key="1">
    <citation type="submission" date="2023-01" db="EMBL/GenBank/DDBJ databases">
        <title>Analysis of 21 Apiospora genomes using comparative genomics revels a genus with tremendous synthesis potential of carbohydrate active enzymes and secondary metabolites.</title>
        <authorList>
            <person name="Sorensen T."/>
        </authorList>
    </citation>
    <scope>NUCLEOTIDE SEQUENCE [LARGE SCALE GENOMIC DNA]</scope>
    <source>
        <strain evidence="2 3">CBS 20057</strain>
    </source>
</reference>
<protein>
    <submittedName>
        <fullName evidence="2">Uncharacterized protein</fullName>
    </submittedName>
</protein>